<proteinExistence type="predicted"/>
<dbReference type="EMBL" id="JAGISH010000001">
    <property type="protein sequence ID" value="MBP0481114.1"/>
    <property type="molecule type" value="Genomic_DNA"/>
</dbReference>
<reference evidence="2" key="1">
    <citation type="submission" date="2021-03" db="EMBL/GenBank/DDBJ databases">
        <title>Sagittula salina sp. nov. strain M10.9X isolated from the marine waste.</title>
        <authorList>
            <person name="Satari L."/>
            <person name="Molina-Menor E."/>
            <person name="Vidal-Verdu A."/>
            <person name="Pascual J."/>
            <person name="Pereto J."/>
            <person name="Porcar M."/>
        </authorList>
    </citation>
    <scope>NUCLEOTIDE SEQUENCE</scope>
    <source>
        <strain evidence="2">M10.9X</strain>
    </source>
</reference>
<feature type="signal peptide" evidence="1">
    <location>
        <begin position="1"/>
        <end position="19"/>
    </location>
</feature>
<evidence type="ECO:0008006" key="4">
    <source>
        <dbReference type="Google" id="ProtNLM"/>
    </source>
</evidence>
<name>A0A940S1N1_9RHOB</name>
<dbReference type="Proteomes" id="UP000675940">
    <property type="component" value="Unassembled WGS sequence"/>
</dbReference>
<protein>
    <recommendedName>
        <fullName evidence="4">AAA+ family ATPase</fullName>
    </recommendedName>
</protein>
<dbReference type="RefSeq" id="WP_209358538.1">
    <property type="nucleotide sequence ID" value="NZ_JAGISH010000001.1"/>
</dbReference>
<gene>
    <name evidence="2" type="ORF">J5474_01220</name>
</gene>
<dbReference type="AlphaFoldDB" id="A0A940S1N1"/>
<keyword evidence="1" id="KW-0732">Signal</keyword>
<evidence type="ECO:0000256" key="1">
    <source>
        <dbReference type="SAM" id="SignalP"/>
    </source>
</evidence>
<accession>A0A940S1N1</accession>
<comment type="caution">
    <text evidence="2">The sequence shown here is derived from an EMBL/GenBank/DDBJ whole genome shotgun (WGS) entry which is preliminary data.</text>
</comment>
<evidence type="ECO:0000313" key="3">
    <source>
        <dbReference type="Proteomes" id="UP000675940"/>
    </source>
</evidence>
<feature type="chain" id="PRO_5037427991" description="AAA+ family ATPase" evidence="1">
    <location>
        <begin position="20"/>
        <end position="120"/>
    </location>
</feature>
<sequence>MKSTVALLSLALLAMPVAAQETDESSSLMEEGARLFFRGLMSEMEPTLDELESTLREMQPVMRNFLTEMGPALRDVLEMVEDWSLYEPPEMLPNGDIVIRRKEPITPENAEPDAPAEIEL</sequence>
<evidence type="ECO:0000313" key="2">
    <source>
        <dbReference type="EMBL" id="MBP0481114.1"/>
    </source>
</evidence>
<keyword evidence="3" id="KW-1185">Reference proteome</keyword>
<organism evidence="2 3">
    <name type="scientific">Sagittula salina</name>
    <dbReference type="NCBI Taxonomy" id="2820268"/>
    <lineage>
        <taxon>Bacteria</taxon>
        <taxon>Pseudomonadati</taxon>
        <taxon>Pseudomonadota</taxon>
        <taxon>Alphaproteobacteria</taxon>
        <taxon>Rhodobacterales</taxon>
        <taxon>Roseobacteraceae</taxon>
        <taxon>Sagittula</taxon>
    </lineage>
</organism>